<feature type="transmembrane region" description="Helical" evidence="6">
    <location>
        <begin position="51"/>
        <end position="72"/>
    </location>
</feature>
<protein>
    <submittedName>
        <fullName evidence="8">Transport protein</fullName>
    </submittedName>
</protein>
<dbReference type="PANTHER" id="PTHR23523:SF2">
    <property type="entry name" value="2-NITROIMIDAZOLE TRANSPORTER"/>
    <property type="match status" value="1"/>
</dbReference>
<dbReference type="Proteomes" id="UP000051733">
    <property type="component" value="Unassembled WGS sequence"/>
</dbReference>
<dbReference type="InterPro" id="IPR020846">
    <property type="entry name" value="MFS_dom"/>
</dbReference>
<dbReference type="SUPFAM" id="SSF103473">
    <property type="entry name" value="MFS general substrate transporter"/>
    <property type="match status" value="1"/>
</dbReference>
<dbReference type="PATRIC" id="fig|1423813.3.peg.1073"/>
<feature type="transmembrane region" description="Helical" evidence="6">
    <location>
        <begin position="275"/>
        <end position="297"/>
    </location>
</feature>
<dbReference type="InterPro" id="IPR052524">
    <property type="entry name" value="MFS_Cyanate_Porter"/>
</dbReference>
<feature type="transmembrane region" description="Helical" evidence="6">
    <location>
        <begin position="78"/>
        <end position="100"/>
    </location>
</feature>
<dbReference type="EMBL" id="AYYY01000014">
    <property type="protein sequence ID" value="KRM61976.1"/>
    <property type="molecule type" value="Genomic_DNA"/>
</dbReference>
<evidence type="ECO:0000313" key="9">
    <source>
        <dbReference type="Proteomes" id="UP000051733"/>
    </source>
</evidence>
<dbReference type="AlphaFoldDB" id="A0A0R2A452"/>
<dbReference type="GO" id="GO:0022857">
    <property type="term" value="F:transmembrane transporter activity"/>
    <property type="evidence" value="ECO:0007669"/>
    <property type="project" value="InterPro"/>
</dbReference>
<feature type="transmembrane region" description="Helical" evidence="6">
    <location>
        <begin position="26"/>
        <end position="44"/>
    </location>
</feature>
<feature type="transmembrane region" description="Helical" evidence="6">
    <location>
        <begin position="341"/>
        <end position="359"/>
    </location>
</feature>
<dbReference type="InterPro" id="IPR036259">
    <property type="entry name" value="MFS_trans_sf"/>
</dbReference>
<keyword evidence="4 6" id="KW-1133">Transmembrane helix</keyword>
<proteinExistence type="predicted"/>
<dbReference type="PROSITE" id="PS50850">
    <property type="entry name" value="MFS"/>
    <property type="match status" value="1"/>
</dbReference>
<gene>
    <name evidence="8" type="ORF">FC26_GL001051</name>
</gene>
<evidence type="ECO:0000313" key="8">
    <source>
        <dbReference type="EMBL" id="KRM61976.1"/>
    </source>
</evidence>
<dbReference type="InterPro" id="IPR011701">
    <property type="entry name" value="MFS"/>
</dbReference>
<keyword evidence="9" id="KW-1185">Reference proteome</keyword>
<organism evidence="8 9">
    <name type="scientific">Paucilactobacillus vaccinostercus DSM 20634</name>
    <dbReference type="NCBI Taxonomy" id="1423813"/>
    <lineage>
        <taxon>Bacteria</taxon>
        <taxon>Bacillati</taxon>
        <taxon>Bacillota</taxon>
        <taxon>Bacilli</taxon>
        <taxon>Lactobacillales</taxon>
        <taxon>Lactobacillaceae</taxon>
        <taxon>Paucilactobacillus</taxon>
    </lineage>
</organism>
<accession>A0A0R2A452</accession>
<comment type="caution">
    <text evidence="8">The sequence shown here is derived from an EMBL/GenBank/DDBJ whole genome shotgun (WGS) entry which is preliminary data.</text>
</comment>
<dbReference type="Gene3D" id="1.20.1250.20">
    <property type="entry name" value="MFS general substrate transporter like domains"/>
    <property type="match status" value="2"/>
</dbReference>
<evidence type="ECO:0000256" key="6">
    <source>
        <dbReference type="SAM" id="Phobius"/>
    </source>
</evidence>
<feature type="transmembrane region" description="Helical" evidence="6">
    <location>
        <begin position="112"/>
        <end position="131"/>
    </location>
</feature>
<dbReference type="GO" id="GO:0005886">
    <property type="term" value="C:plasma membrane"/>
    <property type="evidence" value="ECO:0007669"/>
    <property type="project" value="UniProtKB-SubCell"/>
</dbReference>
<name>A0A0R2A452_9LACO</name>
<keyword evidence="5 6" id="KW-0472">Membrane</keyword>
<sequence length="373" mass="39874">MRTPITSIPSMLNSIADGIGVKSTSLGILTTLPLICFGLISPFVPKISAKLGNEVTIALTMILLTAGSYLRIFNISSLFIGTLLVGVALTFINVLLPALITDNLPTKIGTMTSLYILSMATFSSIGAGISSPLAQAINWQFVVIILTLLALITLVLWLPNIRFNKRETPTEQGTAPNPWTNKTAWLLLLYFGLSSFVFYTLIAWLPTIAINAGISANTASLLAGLFQLASIPPSFVIPVLAEKMTNRKPIVFGAGAATIIGLLGLMLPIHSVTYFVVLNIILGLATSATFSLLMTLFGLKTKTSQETSSLSGMAQSLGYLIAAVGPVLTGSLQSVTHSWGTSLLVMILITILFSLAGIWSEKRKFVFNSEKKF</sequence>
<feature type="transmembrane region" description="Helical" evidence="6">
    <location>
        <begin position="208"/>
        <end position="229"/>
    </location>
</feature>
<evidence type="ECO:0000256" key="4">
    <source>
        <dbReference type="ARBA" id="ARBA00022989"/>
    </source>
</evidence>
<feature type="transmembrane region" description="Helical" evidence="6">
    <location>
        <begin position="250"/>
        <end position="269"/>
    </location>
</feature>
<comment type="subcellular location">
    <subcellularLocation>
        <location evidence="1">Cell membrane</location>
        <topology evidence="1">Multi-pass membrane protein</topology>
    </subcellularLocation>
</comment>
<reference evidence="8 9" key="1">
    <citation type="journal article" date="2015" name="Genome Announc.">
        <title>Expanding the biotechnology potential of lactobacilli through comparative genomics of 213 strains and associated genera.</title>
        <authorList>
            <person name="Sun Z."/>
            <person name="Harris H.M."/>
            <person name="McCann A."/>
            <person name="Guo C."/>
            <person name="Argimon S."/>
            <person name="Zhang W."/>
            <person name="Yang X."/>
            <person name="Jeffery I.B."/>
            <person name="Cooney J.C."/>
            <person name="Kagawa T.F."/>
            <person name="Liu W."/>
            <person name="Song Y."/>
            <person name="Salvetti E."/>
            <person name="Wrobel A."/>
            <person name="Rasinkangas P."/>
            <person name="Parkhill J."/>
            <person name="Rea M.C."/>
            <person name="O'Sullivan O."/>
            <person name="Ritari J."/>
            <person name="Douillard F.P."/>
            <person name="Paul Ross R."/>
            <person name="Yang R."/>
            <person name="Briner A.E."/>
            <person name="Felis G.E."/>
            <person name="de Vos W.M."/>
            <person name="Barrangou R."/>
            <person name="Klaenhammer T.R."/>
            <person name="Caufield P.W."/>
            <person name="Cui Y."/>
            <person name="Zhang H."/>
            <person name="O'Toole P.W."/>
        </authorList>
    </citation>
    <scope>NUCLEOTIDE SEQUENCE [LARGE SCALE GENOMIC DNA]</scope>
    <source>
        <strain evidence="8 9">DSM 20634</strain>
    </source>
</reference>
<evidence type="ECO:0000256" key="1">
    <source>
        <dbReference type="ARBA" id="ARBA00004651"/>
    </source>
</evidence>
<keyword evidence="2" id="KW-0813">Transport</keyword>
<dbReference type="PANTHER" id="PTHR23523">
    <property type="match status" value="1"/>
</dbReference>
<keyword evidence="3 6" id="KW-0812">Transmembrane</keyword>
<evidence type="ECO:0000256" key="5">
    <source>
        <dbReference type="ARBA" id="ARBA00023136"/>
    </source>
</evidence>
<evidence type="ECO:0000259" key="7">
    <source>
        <dbReference type="PROSITE" id="PS50850"/>
    </source>
</evidence>
<dbReference type="STRING" id="1423813.FC26_GL001051"/>
<dbReference type="Pfam" id="PF07690">
    <property type="entry name" value="MFS_1"/>
    <property type="match status" value="1"/>
</dbReference>
<feature type="transmembrane region" description="Helical" evidence="6">
    <location>
        <begin position="184"/>
        <end position="202"/>
    </location>
</feature>
<dbReference type="CDD" id="cd17339">
    <property type="entry name" value="MFS_NIMT_CynX_like"/>
    <property type="match status" value="1"/>
</dbReference>
<feature type="transmembrane region" description="Helical" evidence="6">
    <location>
        <begin position="317"/>
        <end position="335"/>
    </location>
</feature>
<evidence type="ECO:0000256" key="3">
    <source>
        <dbReference type="ARBA" id="ARBA00022692"/>
    </source>
</evidence>
<feature type="domain" description="Major facilitator superfamily (MFS) profile" evidence="7">
    <location>
        <begin position="1"/>
        <end position="365"/>
    </location>
</feature>
<evidence type="ECO:0000256" key="2">
    <source>
        <dbReference type="ARBA" id="ARBA00022448"/>
    </source>
</evidence>
<feature type="transmembrane region" description="Helical" evidence="6">
    <location>
        <begin position="137"/>
        <end position="158"/>
    </location>
</feature>